<accession>A0ABU2NRK6</accession>
<sequence length="113" mass="12497">MRRRFTGATLGPALLLALIAKACALLTGRHRRWAGRAADRVYPGLLHPFEATTAFPASLGSRVRFAVEDNPDAEVILGFEPRVMKREPACFARELTQTLNSARALADDWRHLG</sequence>
<reference evidence="2" key="1">
    <citation type="submission" date="2023-07" db="EMBL/GenBank/DDBJ databases">
        <title>30 novel species of actinomycetes from the DSMZ collection.</title>
        <authorList>
            <person name="Nouioui I."/>
        </authorList>
    </citation>
    <scope>NUCLEOTIDE SEQUENCE [LARGE SCALE GENOMIC DNA]</scope>
    <source>
        <strain evidence="2">DSM 42041</strain>
    </source>
</reference>
<proteinExistence type="predicted"/>
<gene>
    <name evidence="1" type="ORF">RM572_08765</name>
</gene>
<keyword evidence="2" id="KW-1185">Reference proteome</keyword>
<dbReference type="RefSeq" id="WP_311672700.1">
    <property type="nucleotide sequence ID" value="NZ_JAVREQ010000006.1"/>
</dbReference>
<evidence type="ECO:0000313" key="1">
    <source>
        <dbReference type="EMBL" id="MDT0378863.1"/>
    </source>
</evidence>
<evidence type="ECO:0000313" key="2">
    <source>
        <dbReference type="Proteomes" id="UP001183414"/>
    </source>
</evidence>
<name>A0ABU2NRK6_9ACTN</name>
<dbReference type="EMBL" id="JAVREQ010000006">
    <property type="protein sequence ID" value="MDT0378863.1"/>
    <property type="molecule type" value="Genomic_DNA"/>
</dbReference>
<comment type="caution">
    <text evidence="1">The sequence shown here is derived from an EMBL/GenBank/DDBJ whole genome shotgun (WGS) entry which is preliminary data.</text>
</comment>
<protein>
    <submittedName>
        <fullName evidence="1">Uncharacterized protein</fullName>
    </submittedName>
</protein>
<organism evidence="1 2">
    <name type="scientific">Streptomyces hazeniae</name>
    <dbReference type="NCBI Taxonomy" id="3075538"/>
    <lineage>
        <taxon>Bacteria</taxon>
        <taxon>Bacillati</taxon>
        <taxon>Actinomycetota</taxon>
        <taxon>Actinomycetes</taxon>
        <taxon>Kitasatosporales</taxon>
        <taxon>Streptomycetaceae</taxon>
        <taxon>Streptomyces</taxon>
    </lineage>
</organism>
<dbReference type="Proteomes" id="UP001183414">
    <property type="component" value="Unassembled WGS sequence"/>
</dbReference>